<reference evidence="5 6" key="1">
    <citation type="submission" date="2014-04" db="EMBL/GenBank/DDBJ databases">
        <authorList>
            <consortium name="DOE Joint Genome Institute"/>
            <person name="Kuo A."/>
            <person name="Martino E."/>
            <person name="Perotto S."/>
            <person name="Kohler A."/>
            <person name="Nagy L.G."/>
            <person name="Floudas D."/>
            <person name="Copeland A."/>
            <person name="Barry K.W."/>
            <person name="Cichocki N."/>
            <person name="Veneault-Fourrey C."/>
            <person name="LaButti K."/>
            <person name="Lindquist E.A."/>
            <person name="Lipzen A."/>
            <person name="Lundell T."/>
            <person name="Morin E."/>
            <person name="Murat C."/>
            <person name="Sun H."/>
            <person name="Tunlid A."/>
            <person name="Henrissat B."/>
            <person name="Grigoriev I.V."/>
            <person name="Hibbett D.S."/>
            <person name="Martin F."/>
            <person name="Nordberg H.P."/>
            <person name="Cantor M.N."/>
            <person name="Hua S.X."/>
        </authorList>
    </citation>
    <scope>NUCLEOTIDE SEQUENCE [LARGE SCALE GENOMIC DNA]</scope>
    <source>
        <strain evidence="5 6">Zn</strain>
    </source>
</reference>
<gene>
    <name evidence="5" type="ORF">OIDMADRAFT_164817</name>
</gene>
<dbReference type="GO" id="GO:0016746">
    <property type="term" value="F:acyltransferase activity"/>
    <property type="evidence" value="ECO:0007669"/>
    <property type="project" value="UniProtKB-KW"/>
</dbReference>
<evidence type="ECO:0000256" key="1">
    <source>
        <dbReference type="ARBA" id="ARBA00005179"/>
    </source>
</evidence>
<dbReference type="Proteomes" id="UP000054321">
    <property type="component" value="Unassembled WGS sequence"/>
</dbReference>
<evidence type="ECO:0000313" key="6">
    <source>
        <dbReference type="Proteomes" id="UP000054321"/>
    </source>
</evidence>
<sequence length="492" mass="55263">MAFFWSRKRPEPVRVPTDDVIPLHYFDTGDTIQAIVVDFALRFDDVLDHEKLRLALERLMQIGNWRKLGARLRRNSNGKLEYHIPKSYDEKRPGFAYEHVEYAVKIGEHPIGSNIPQATSRPLVVGDVAALKPLTRSLDTPTTINDFLYSDRPQLSVKITSFQDATLVALTWPHTFLDAMGRVAFFKNWIAVLEGREEDVQPLHGYDTDPLATLGGKATEPSVLDGWQIQGFSFFIFVVHYLYELFWYPKEESRVVCLPAQFIQGLKQKALEDLTKKDQEGNSKPFLSDGDVICAWWSRRVMEVLRPAPSRTVAILNSFGLRSTLSKDLLPASHAYVSNASIGIYAFTSVGDILTKPLSFIASKVRESIVQQGTREQVEAFTALARNSIAKTGKGPIFGDSRAIYVVMSNWSAAKFFEINLSAAVIKEGLPRENRDSDLGKPSYVHGDGIFTGYSSRCAFPIMGKDAAGNYWLSGTLRKGLWSEIERSLEEL</sequence>
<dbReference type="PANTHER" id="PTHR31896:SF69">
    <property type="entry name" value="FAMILY REGULATORY PROTEIN, PUTATIVE (AFU_ORTHOLOGUE AFUA_3G14730)-RELATED"/>
    <property type="match status" value="1"/>
</dbReference>
<dbReference type="InterPro" id="IPR051283">
    <property type="entry name" value="Sec_Metabolite_Acyltrans"/>
</dbReference>
<dbReference type="Gene3D" id="3.30.559.10">
    <property type="entry name" value="Chloramphenicol acetyltransferase-like domain"/>
    <property type="match status" value="2"/>
</dbReference>
<reference evidence="6" key="2">
    <citation type="submission" date="2015-01" db="EMBL/GenBank/DDBJ databases">
        <title>Evolutionary Origins and Diversification of the Mycorrhizal Mutualists.</title>
        <authorList>
            <consortium name="DOE Joint Genome Institute"/>
            <consortium name="Mycorrhizal Genomics Consortium"/>
            <person name="Kohler A."/>
            <person name="Kuo A."/>
            <person name="Nagy L.G."/>
            <person name="Floudas D."/>
            <person name="Copeland A."/>
            <person name="Barry K.W."/>
            <person name="Cichocki N."/>
            <person name="Veneault-Fourrey C."/>
            <person name="LaButti K."/>
            <person name="Lindquist E.A."/>
            <person name="Lipzen A."/>
            <person name="Lundell T."/>
            <person name="Morin E."/>
            <person name="Murat C."/>
            <person name="Riley R."/>
            <person name="Ohm R."/>
            <person name="Sun H."/>
            <person name="Tunlid A."/>
            <person name="Henrissat B."/>
            <person name="Grigoriev I.V."/>
            <person name="Hibbett D.S."/>
            <person name="Martin F."/>
        </authorList>
    </citation>
    <scope>NUCLEOTIDE SEQUENCE [LARGE SCALE GENOMIC DNA]</scope>
    <source>
        <strain evidence="6">Zn</strain>
    </source>
</reference>
<evidence type="ECO:0000256" key="2">
    <source>
        <dbReference type="ARBA" id="ARBA00009861"/>
    </source>
</evidence>
<comment type="similarity">
    <text evidence="2">Belongs to the plant acyltransferase family.</text>
</comment>
<evidence type="ECO:0000256" key="3">
    <source>
        <dbReference type="ARBA" id="ARBA00022679"/>
    </source>
</evidence>
<dbReference type="OrthoDB" id="21502at2759"/>
<evidence type="ECO:0000313" key="5">
    <source>
        <dbReference type="EMBL" id="KIN00385.1"/>
    </source>
</evidence>
<accession>A0A0C3HAX9</accession>
<dbReference type="HOGENOM" id="CLU_029797_2_1_1"/>
<keyword evidence="3" id="KW-0808">Transferase</keyword>
<keyword evidence="6" id="KW-1185">Reference proteome</keyword>
<name>A0A0C3HAX9_OIDMZ</name>
<dbReference type="STRING" id="913774.A0A0C3HAX9"/>
<keyword evidence="4" id="KW-0012">Acyltransferase</keyword>
<dbReference type="PANTHER" id="PTHR31896">
    <property type="entry name" value="FAMILY REGULATORY PROTEIN, PUTATIVE (AFU_ORTHOLOGUE AFUA_3G14730)-RELATED"/>
    <property type="match status" value="1"/>
</dbReference>
<dbReference type="AlphaFoldDB" id="A0A0C3HAX9"/>
<dbReference type="EMBL" id="KN832877">
    <property type="protein sequence ID" value="KIN00385.1"/>
    <property type="molecule type" value="Genomic_DNA"/>
</dbReference>
<dbReference type="InParanoid" id="A0A0C3HAX9"/>
<dbReference type="Pfam" id="PF02458">
    <property type="entry name" value="Transferase"/>
    <property type="match status" value="1"/>
</dbReference>
<organism evidence="5 6">
    <name type="scientific">Oidiodendron maius (strain Zn)</name>
    <dbReference type="NCBI Taxonomy" id="913774"/>
    <lineage>
        <taxon>Eukaryota</taxon>
        <taxon>Fungi</taxon>
        <taxon>Dikarya</taxon>
        <taxon>Ascomycota</taxon>
        <taxon>Pezizomycotina</taxon>
        <taxon>Leotiomycetes</taxon>
        <taxon>Leotiomycetes incertae sedis</taxon>
        <taxon>Myxotrichaceae</taxon>
        <taxon>Oidiodendron</taxon>
    </lineage>
</organism>
<protein>
    <recommendedName>
        <fullName evidence="7">LysR family regulatory protein</fullName>
    </recommendedName>
</protein>
<evidence type="ECO:0000256" key="4">
    <source>
        <dbReference type="ARBA" id="ARBA00023315"/>
    </source>
</evidence>
<proteinExistence type="inferred from homology"/>
<evidence type="ECO:0008006" key="7">
    <source>
        <dbReference type="Google" id="ProtNLM"/>
    </source>
</evidence>
<comment type="pathway">
    <text evidence="1">Secondary metabolite biosynthesis.</text>
</comment>
<dbReference type="InterPro" id="IPR023213">
    <property type="entry name" value="CAT-like_dom_sf"/>
</dbReference>